<gene>
    <name evidence="2" type="ORF">B1A_20936</name>
</gene>
<reference evidence="2" key="1">
    <citation type="submission" date="2013-08" db="EMBL/GenBank/DDBJ databases">
        <authorList>
            <person name="Mendez C."/>
            <person name="Richter M."/>
            <person name="Ferrer M."/>
            <person name="Sanchez J."/>
        </authorList>
    </citation>
    <scope>NUCLEOTIDE SEQUENCE</scope>
</reference>
<keyword evidence="1" id="KW-0238">DNA-binding</keyword>
<proteinExistence type="predicted"/>
<feature type="non-terminal residue" evidence="2">
    <location>
        <position position="1"/>
    </location>
</feature>
<accession>T0ZJL0</accession>
<dbReference type="GO" id="GO:0003677">
    <property type="term" value="F:DNA binding"/>
    <property type="evidence" value="ECO:0007669"/>
    <property type="project" value="UniProtKB-KW"/>
</dbReference>
<evidence type="ECO:0000256" key="1">
    <source>
        <dbReference type="ARBA" id="ARBA00023125"/>
    </source>
</evidence>
<dbReference type="AlphaFoldDB" id="T0ZJL0"/>
<dbReference type="NCBIfam" id="TIGR01766">
    <property type="entry name" value="IS200/IS605 family accessory protein TnpB-like domain"/>
    <property type="match status" value="1"/>
</dbReference>
<feature type="non-terminal residue" evidence="2">
    <location>
        <position position="72"/>
    </location>
</feature>
<evidence type="ECO:0000313" key="2">
    <source>
        <dbReference type="EMBL" id="EQD28934.1"/>
    </source>
</evidence>
<organism evidence="2">
    <name type="scientific">mine drainage metagenome</name>
    <dbReference type="NCBI Taxonomy" id="410659"/>
    <lineage>
        <taxon>unclassified sequences</taxon>
        <taxon>metagenomes</taxon>
        <taxon>ecological metagenomes</taxon>
    </lineage>
</organism>
<reference evidence="2" key="2">
    <citation type="journal article" date="2014" name="ISME J.">
        <title>Microbial stratification in low pH oxic and suboxic macroscopic growths along an acid mine drainage.</title>
        <authorList>
            <person name="Mendez-Garcia C."/>
            <person name="Mesa V."/>
            <person name="Sprenger R.R."/>
            <person name="Richter M."/>
            <person name="Diez M.S."/>
            <person name="Solano J."/>
            <person name="Bargiela R."/>
            <person name="Golyshina O.V."/>
            <person name="Manteca A."/>
            <person name="Ramos J.L."/>
            <person name="Gallego J.R."/>
            <person name="Llorente I."/>
            <person name="Martins Dos Santos V.A."/>
            <person name="Jensen O.N."/>
            <person name="Pelaez A.I."/>
            <person name="Sanchez J."/>
            <person name="Ferrer M."/>
        </authorList>
    </citation>
    <scope>NUCLEOTIDE SEQUENCE</scope>
</reference>
<dbReference type="EMBL" id="AUZX01015463">
    <property type="protein sequence ID" value="EQD28934.1"/>
    <property type="molecule type" value="Genomic_DNA"/>
</dbReference>
<protein>
    <submittedName>
        <fullName evidence="2">IS605 family transposase OrfB</fullName>
    </submittedName>
</protein>
<comment type="caution">
    <text evidence="2">The sequence shown here is derived from an EMBL/GenBank/DDBJ whole genome shotgun (WGS) entry which is preliminary data.</text>
</comment>
<dbReference type="InterPro" id="IPR010095">
    <property type="entry name" value="Cas12f1-like_TNB"/>
</dbReference>
<name>T0ZJL0_9ZZZZ</name>
<sequence>CDHQHQLTAAAVAGAAVIAIEDLNVKGMARGMGRKGFRRSVGDAGLGEIRRQLEYKATWRGRVIVAIDRFYP</sequence>